<accession>A0ABX1WXE2</accession>
<comment type="caution">
    <text evidence="1">The sequence shown here is derived from an EMBL/GenBank/DDBJ whole genome shotgun (WGS) entry which is preliminary data.</text>
</comment>
<evidence type="ECO:0000313" key="1">
    <source>
        <dbReference type="EMBL" id="NOU60813.1"/>
    </source>
</evidence>
<evidence type="ECO:0000313" key="2">
    <source>
        <dbReference type="Proteomes" id="UP000732105"/>
    </source>
</evidence>
<protein>
    <submittedName>
        <fullName evidence="1">XRE family transcriptional regulator</fullName>
    </submittedName>
</protein>
<organism evidence="1 2">
    <name type="scientific">Marinifilum caeruleilacunae</name>
    <dbReference type="NCBI Taxonomy" id="2499076"/>
    <lineage>
        <taxon>Bacteria</taxon>
        <taxon>Pseudomonadati</taxon>
        <taxon>Bacteroidota</taxon>
        <taxon>Bacteroidia</taxon>
        <taxon>Marinilabiliales</taxon>
        <taxon>Marinifilaceae</taxon>
    </lineage>
</organism>
<sequence>MENKSKIKELGNKLPRGAKIKISHKCGVSRSLVTQFFNGNKTPSLGTIKKILVATCEVVEDYKKESKAIDLIVDTINL</sequence>
<dbReference type="CDD" id="cd00093">
    <property type="entry name" value="HTH_XRE"/>
    <property type="match status" value="1"/>
</dbReference>
<dbReference type="InterPro" id="IPR001387">
    <property type="entry name" value="Cro/C1-type_HTH"/>
</dbReference>
<dbReference type="EMBL" id="RZNH01000023">
    <property type="protein sequence ID" value="NOU60813.1"/>
    <property type="molecule type" value="Genomic_DNA"/>
</dbReference>
<reference evidence="1 2" key="1">
    <citation type="submission" date="2018-12" db="EMBL/GenBank/DDBJ databases">
        <title>Marinifilum JC070 sp. nov., a marine bacterium isolated from Yongle Blue Hole in the South China Sea.</title>
        <authorList>
            <person name="Fu T."/>
        </authorList>
    </citation>
    <scope>NUCLEOTIDE SEQUENCE [LARGE SCALE GENOMIC DNA]</scope>
    <source>
        <strain evidence="1 2">JC070</strain>
    </source>
</reference>
<gene>
    <name evidence="1" type="ORF">ELS83_13395</name>
</gene>
<dbReference type="Proteomes" id="UP000732105">
    <property type="component" value="Unassembled WGS sequence"/>
</dbReference>
<proteinExistence type="predicted"/>
<keyword evidence="2" id="KW-1185">Reference proteome</keyword>
<name>A0ABX1WXE2_9BACT</name>
<dbReference type="RefSeq" id="WP_171596086.1">
    <property type="nucleotide sequence ID" value="NZ_RZNH01000023.1"/>
</dbReference>